<accession>A0A366IAM7</accession>
<protein>
    <submittedName>
        <fullName evidence="2">Cobalamin biosynthesis protein CobT</fullName>
    </submittedName>
</protein>
<dbReference type="PANTHER" id="PTHR41248:SF1">
    <property type="entry name" value="NORD PROTEIN"/>
    <property type="match status" value="1"/>
</dbReference>
<dbReference type="InterPro" id="IPR036465">
    <property type="entry name" value="vWFA_dom_sf"/>
</dbReference>
<gene>
    <name evidence="2" type="ORF">DES36_10465</name>
</gene>
<evidence type="ECO:0000313" key="2">
    <source>
        <dbReference type="EMBL" id="RBP67365.1"/>
    </source>
</evidence>
<name>A0A366IAM7_9FIRM</name>
<feature type="domain" description="Cobalamin biosynthesis protein CobT VWA" evidence="1">
    <location>
        <begin position="468"/>
        <end position="516"/>
    </location>
</feature>
<evidence type="ECO:0000259" key="1">
    <source>
        <dbReference type="Pfam" id="PF11775"/>
    </source>
</evidence>
<evidence type="ECO:0000313" key="3">
    <source>
        <dbReference type="Proteomes" id="UP000253490"/>
    </source>
</evidence>
<keyword evidence="3" id="KW-1185">Reference proteome</keyword>
<dbReference type="SUPFAM" id="SSF53300">
    <property type="entry name" value="vWA-like"/>
    <property type="match status" value="1"/>
</dbReference>
<dbReference type="InterPro" id="IPR025861">
    <property type="entry name" value="CobT_VWA_dom"/>
</dbReference>
<dbReference type="Pfam" id="PF11775">
    <property type="entry name" value="CobT_C"/>
    <property type="match status" value="1"/>
</dbReference>
<sequence length="596" mass="68972">MEWEYNDYELDNRLNNMMWTISEDYGEESNDLKRYANVSKDLAIYFAVKTGARKKYVDWLTVKKYISYKARRGVNPDILVPFVEICLDIMVEDKLIEERPGVKDIRNKGYEELLKQFLKTHSSTLMEKIRYAWVFEQMGKSVQFDRQVKGILRDMLECKNATTTKEVIVLMEKIYTKHFSQEEDYFVEIEDQLIEQVQQQTLSEDNNGDFQDFLYEELYKDNEVSQEISEVVDNMNGSLLVESLGDFSKDTSAMDNRRIFVDQETADKIYDKISYYYGDPFLSKEEVRNIERKVCSNAHDGCRIHFTDGVLRTDNDNAFQKKFVSRQRENNLSFYAQNPRVNKRNITKLKQMILRTMIAESEVTKIPSDNGVIVANKLWKIGRSKDTKVFNKVLKNEKGGYVVDILLDASGSQRMNQGHVASQAYIISEALTLASIPNRVMGFSSFLDYTILRRYRNYDSPRSENKNIFEYYSAGNNRDGLAIQSVAQGLLKREEENKIMIILSDGKPNDIIISKVAQIGLKGKVSYKGAAAIKDTALEVRKARKSGILVLGVFTGKEEDLHAEKFIYGKDFIYTKNVDRFADIVGTFLKRVIENY</sequence>
<dbReference type="InterPro" id="IPR051928">
    <property type="entry name" value="NorD/CobT"/>
</dbReference>
<dbReference type="Gene3D" id="3.40.50.410">
    <property type="entry name" value="von Willebrand factor, type A domain"/>
    <property type="match status" value="1"/>
</dbReference>
<comment type="caution">
    <text evidence="2">The sequence shown here is derived from an EMBL/GenBank/DDBJ whole genome shotgun (WGS) entry which is preliminary data.</text>
</comment>
<dbReference type="AlphaFoldDB" id="A0A366IAM7"/>
<dbReference type="Proteomes" id="UP000253490">
    <property type="component" value="Unassembled WGS sequence"/>
</dbReference>
<dbReference type="EMBL" id="QNRX01000004">
    <property type="protein sequence ID" value="RBP67365.1"/>
    <property type="molecule type" value="Genomic_DNA"/>
</dbReference>
<dbReference type="OrthoDB" id="1632179at2"/>
<dbReference type="PANTHER" id="PTHR41248">
    <property type="entry name" value="NORD PROTEIN"/>
    <property type="match status" value="1"/>
</dbReference>
<reference evidence="2 3" key="1">
    <citation type="submission" date="2018-06" db="EMBL/GenBank/DDBJ databases">
        <title>Genomic Encyclopedia of Type Strains, Phase IV (KMG-IV): sequencing the most valuable type-strain genomes for metagenomic binning, comparative biology and taxonomic classification.</title>
        <authorList>
            <person name="Goeker M."/>
        </authorList>
    </citation>
    <scope>NUCLEOTIDE SEQUENCE [LARGE SCALE GENOMIC DNA]</scope>
    <source>
        <strain evidence="2 3">DSM 22112</strain>
    </source>
</reference>
<proteinExistence type="predicted"/>
<dbReference type="RefSeq" id="WP_113919930.1">
    <property type="nucleotide sequence ID" value="NZ_QNRX01000004.1"/>
</dbReference>
<organism evidence="2 3">
    <name type="scientific">Alkalibaculum bacchi</name>
    <dbReference type="NCBI Taxonomy" id="645887"/>
    <lineage>
        <taxon>Bacteria</taxon>
        <taxon>Bacillati</taxon>
        <taxon>Bacillota</taxon>
        <taxon>Clostridia</taxon>
        <taxon>Eubacteriales</taxon>
        <taxon>Eubacteriaceae</taxon>
        <taxon>Alkalibaculum</taxon>
    </lineage>
</organism>